<evidence type="ECO:0000313" key="4">
    <source>
        <dbReference type="Proteomes" id="UP000323521"/>
    </source>
</evidence>
<gene>
    <name evidence="3" type="ORF">DCMF_10205</name>
</gene>
<reference evidence="3 4" key="1">
    <citation type="submission" date="2016-10" db="EMBL/GenBank/DDBJ databases">
        <title>Complete Genome Sequence of Peptococcaceae strain DCMF.</title>
        <authorList>
            <person name="Edwards R.J."/>
            <person name="Holland S.I."/>
            <person name="Deshpande N.P."/>
            <person name="Wong Y.K."/>
            <person name="Ertan H."/>
            <person name="Manefield M."/>
            <person name="Russell T.L."/>
            <person name="Lee M.J."/>
        </authorList>
    </citation>
    <scope>NUCLEOTIDE SEQUENCE [LARGE SCALE GENOMIC DNA]</scope>
    <source>
        <strain evidence="3 4">DCMF</strain>
    </source>
</reference>
<feature type="transmembrane region" description="Helical" evidence="1">
    <location>
        <begin position="244"/>
        <end position="260"/>
    </location>
</feature>
<dbReference type="InterPro" id="IPR042150">
    <property type="entry name" value="MmRce1-like"/>
</dbReference>
<dbReference type="GO" id="GO:0080120">
    <property type="term" value="P:CAAX-box protein maturation"/>
    <property type="evidence" value="ECO:0007669"/>
    <property type="project" value="UniProtKB-ARBA"/>
</dbReference>
<proteinExistence type="predicted"/>
<accession>A0A3G1KRM0</accession>
<dbReference type="PANTHER" id="PTHR35797">
    <property type="entry name" value="PROTEASE-RELATED"/>
    <property type="match status" value="1"/>
</dbReference>
<dbReference type="PANTHER" id="PTHR35797:SF1">
    <property type="entry name" value="PROTEASE"/>
    <property type="match status" value="1"/>
</dbReference>
<organism evidence="3 4">
    <name type="scientific">Formimonas warabiya</name>
    <dbReference type="NCBI Taxonomy" id="1761012"/>
    <lineage>
        <taxon>Bacteria</taxon>
        <taxon>Bacillati</taxon>
        <taxon>Bacillota</taxon>
        <taxon>Clostridia</taxon>
        <taxon>Eubacteriales</taxon>
        <taxon>Peptococcaceae</taxon>
        <taxon>Candidatus Formimonas</taxon>
    </lineage>
</organism>
<evidence type="ECO:0000259" key="2">
    <source>
        <dbReference type="Pfam" id="PF02517"/>
    </source>
</evidence>
<feature type="transmembrane region" description="Helical" evidence="1">
    <location>
        <begin position="220"/>
        <end position="238"/>
    </location>
</feature>
<dbReference type="AlphaFoldDB" id="A0A3G1KRM0"/>
<keyword evidence="3" id="KW-0645">Protease</keyword>
<dbReference type="OrthoDB" id="9777755at2"/>
<dbReference type="KEGG" id="fwa:DCMF_10205"/>
<dbReference type="Pfam" id="PF02517">
    <property type="entry name" value="Rce1-like"/>
    <property type="match status" value="1"/>
</dbReference>
<name>A0A3G1KRM0_FORW1</name>
<dbReference type="RefSeq" id="WP_148134341.1">
    <property type="nucleotide sequence ID" value="NZ_CP017634.1"/>
</dbReference>
<feature type="transmembrane region" description="Helical" evidence="1">
    <location>
        <begin position="86"/>
        <end position="111"/>
    </location>
</feature>
<feature type="transmembrane region" description="Helical" evidence="1">
    <location>
        <begin position="123"/>
        <end position="145"/>
    </location>
</feature>
<dbReference type="Proteomes" id="UP000323521">
    <property type="component" value="Chromosome"/>
</dbReference>
<sequence length="273" mass="31790">MTIEKYRHPILFYSLATIIPWLFWFAAGYLSHIPSSNNLYVVVASILGFLGLLGPMVIAFSMILPDQELRGDLFNRLFSMKKIKPIYLFLTFFLMLISILLAQAISLLFGYSIDQFKLSGGTFTAGIFSVWFVLIIAPIIEELAWHTYGTDCLRKRFSLFKTSIMFAVFWAIWHFPLSGIKGYYQANLVESWIYSLNFAVSLIPYVLLMNWLYYKTNRNIFVAIVFHISAGFFNEIFLTHPDSKIIQTLLLLLLTIIIVIRERKFFFQQEYPE</sequence>
<feature type="transmembrane region" description="Helical" evidence="1">
    <location>
        <begin position="12"/>
        <end position="33"/>
    </location>
</feature>
<dbReference type="EMBL" id="CP017634">
    <property type="protein sequence ID" value="ATW25097.1"/>
    <property type="molecule type" value="Genomic_DNA"/>
</dbReference>
<evidence type="ECO:0000313" key="3">
    <source>
        <dbReference type="EMBL" id="ATW25097.1"/>
    </source>
</evidence>
<keyword evidence="1" id="KW-0812">Transmembrane</keyword>
<feature type="transmembrane region" description="Helical" evidence="1">
    <location>
        <begin position="193"/>
        <end position="213"/>
    </location>
</feature>
<feature type="transmembrane region" description="Helical" evidence="1">
    <location>
        <begin position="39"/>
        <end position="65"/>
    </location>
</feature>
<feature type="transmembrane region" description="Helical" evidence="1">
    <location>
        <begin position="157"/>
        <end position="173"/>
    </location>
</feature>
<feature type="domain" description="CAAX prenyl protease 2/Lysostaphin resistance protein A-like" evidence="2">
    <location>
        <begin position="127"/>
        <end position="230"/>
    </location>
</feature>
<keyword evidence="4" id="KW-1185">Reference proteome</keyword>
<keyword evidence="1" id="KW-0472">Membrane</keyword>
<keyword evidence="3" id="KW-0378">Hydrolase</keyword>
<dbReference type="InterPro" id="IPR003675">
    <property type="entry name" value="Rce1/LyrA-like_dom"/>
</dbReference>
<dbReference type="GO" id="GO:0006508">
    <property type="term" value="P:proteolysis"/>
    <property type="evidence" value="ECO:0007669"/>
    <property type="project" value="UniProtKB-KW"/>
</dbReference>
<dbReference type="GO" id="GO:0004175">
    <property type="term" value="F:endopeptidase activity"/>
    <property type="evidence" value="ECO:0007669"/>
    <property type="project" value="UniProtKB-ARBA"/>
</dbReference>
<protein>
    <submittedName>
        <fullName evidence="3">CAAX protease family protein</fullName>
    </submittedName>
</protein>
<keyword evidence="1" id="KW-1133">Transmembrane helix</keyword>
<evidence type="ECO:0000256" key="1">
    <source>
        <dbReference type="SAM" id="Phobius"/>
    </source>
</evidence>